<keyword evidence="4" id="KW-1185">Reference proteome</keyword>
<name>A0A9J6CSQ9_POLVA</name>
<feature type="compositionally biased region" description="Basic residues" evidence="1">
    <location>
        <begin position="413"/>
        <end position="423"/>
    </location>
</feature>
<feature type="region of interest" description="Disordered" evidence="1">
    <location>
        <begin position="371"/>
        <end position="444"/>
    </location>
</feature>
<feature type="compositionally biased region" description="Polar residues" evidence="1">
    <location>
        <begin position="424"/>
        <end position="444"/>
    </location>
</feature>
<feature type="compositionally biased region" description="Polar residues" evidence="1">
    <location>
        <begin position="183"/>
        <end position="194"/>
    </location>
</feature>
<feature type="region of interest" description="Disordered" evidence="1">
    <location>
        <begin position="168"/>
        <end position="213"/>
    </location>
</feature>
<dbReference type="AlphaFoldDB" id="A0A9J6CSQ9"/>
<feature type="region of interest" description="Disordered" evidence="1">
    <location>
        <begin position="482"/>
        <end position="509"/>
    </location>
</feature>
<evidence type="ECO:0000313" key="4">
    <source>
        <dbReference type="Proteomes" id="UP001107558"/>
    </source>
</evidence>
<organism evidence="3 4">
    <name type="scientific">Polypedilum vanderplanki</name>
    <name type="common">Sleeping chironomid midge</name>
    <dbReference type="NCBI Taxonomy" id="319348"/>
    <lineage>
        <taxon>Eukaryota</taxon>
        <taxon>Metazoa</taxon>
        <taxon>Ecdysozoa</taxon>
        <taxon>Arthropoda</taxon>
        <taxon>Hexapoda</taxon>
        <taxon>Insecta</taxon>
        <taxon>Pterygota</taxon>
        <taxon>Neoptera</taxon>
        <taxon>Endopterygota</taxon>
        <taxon>Diptera</taxon>
        <taxon>Nematocera</taxon>
        <taxon>Chironomoidea</taxon>
        <taxon>Chironomidae</taxon>
        <taxon>Chironominae</taxon>
        <taxon>Polypedilum</taxon>
        <taxon>Polypedilum</taxon>
    </lineage>
</organism>
<evidence type="ECO:0000313" key="3">
    <source>
        <dbReference type="EMBL" id="KAG5684911.1"/>
    </source>
</evidence>
<evidence type="ECO:0000256" key="2">
    <source>
        <dbReference type="SAM" id="SignalP"/>
    </source>
</evidence>
<dbReference type="OrthoDB" id="10603769at2759"/>
<feature type="compositionally biased region" description="Low complexity" evidence="1">
    <location>
        <begin position="168"/>
        <end position="178"/>
    </location>
</feature>
<sequence length="542" mass="61502">MKIIIPVSLLIVLLVAVSNANSSQNERNKSYKNLAVMLAYKPNSEITTKDERNKKWTYKINHAQSDENSGEELNKKLMNFLKQQKLAKYFDDKTTVKRDNRDATAVVSSSSSMCEASNEDNIADAKIVQKHSCYNDTYENVLGAFEEALKSQIRSYKKCVCQQKTTTSTTSTTTTTTTEAPKENNNNNRLNTVGQRGIDDDNDSDETAPSGTSIEKELVSASKHPDDIICFHKQYAFMLNKLLDYIPCERKSEVKNLPSSIEDYNGVKIVRNERNNVPISNESLESIELDVSSIETQRAVSKKADSETDLRELILAALKEHLNAKKESINKKKTTTTTTTTLSPDSEEEDIVNETEFLEKLKKLFQELENEEKSFPMSNGKSYDERTTSMSSQKSSSKKSKTFNEITNDFRKNKQQLGRKTRKSQYGNSLVSEDSNESTETSIKLKNSRVEKQHNKVKENLRENSKNHFTSALAAIKNSSSYRTASRSSANADIKKHRNSIEEKETENTKMFTENSSTYDDDRLARDLAKTISDYARKYMRA</sequence>
<proteinExistence type="predicted"/>
<reference evidence="3" key="1">
    <citation type="submission" date="2021-03" db="EMBL/GenBank/DDBJ databases">
        <title>Chromosome level genome of the anhydrobiotic midge Polypedilum vanderplanki.</title>
        <authorList>
            <person name="Yoshida Y."/>
            <person name="Kikawada T."/>
            <person name="Gusev O."/>
        </authorList>
    </citation>
    <scope>NUCLEOTIDE SEQUENCE</scope>
    <source>
        <strain evidence="3">NIAS01</strain>
        <tissue evidence="3">Whole body or cell culture</tissue>
    </source>
</reference>
<feature type="compositionally biased region" description="Basic and acidic residues" evidence="1">
    <location>
        <begin position="499"/>
        <end position="508"/>
    </location>
</feature>
<evidence type="ECO:0000256" key="1">
    <source>
        <dbReference type="SAM" id="MobiDB-lite"/>
    </source>
</evidence>
<feature type="region of interest" description="Disordered" evidence="1">
    <location>
        <begin position="329"/>
        <end position="350"/>
    </location>
</feature>
<dbReference type="Proteomes" id="UP001107558">
    <property type="component" value="Chromosome 1"/>
</dbReference>
<comment type="caution">
    <text evidence="3">The sequence shown here is derived from an EMBL/GenBank/DDBJ whole genome shotgun (WGS) entry which is preliminary data.</text>
</comment>
<dbReference type="EMBL" id="JADBJN010000001">
    <property type="protein sequence ID" value="KAG5684911.1"/>
    <property type="molecule type" value="Genomic_DNA"/>
</dbReference>
<protein>
    <submittedName>
        <fullName evidence="3">Uncharacterized protein</fullName>
    </submittedName>
</protein>
<feature type="chain" id="PRO_5039918640" evidence="2">
    <location>
        <begin position="21"/>
        <end position="542"/>
    </location>
</feature>
<feature type="compositionally biased region" description="Low complexity" evidence="1">
    <location>
        <begin position="482"/>
        <end position="492"/>
    </location>
</feature>
<feature type="signal peptide" evidence="2">
    <location>
        <begin position="1"/>
        <end position="20"/>
    </location>
</feature>
<keyword evidence="2" id="KW-0732">Signal</keyword>
<accession>A0A9J6CSQ9</accession>
<gene>
    <name evidence="3" type="ORF">PVAND_014121</name>
</gene>